<proteinExistence type="predicted"/>
<evidence type="ECO:0000313" key="2">
    <source>
        <dbReference type="EMBL" id="KRR29183.1"/>
    </source>
</evidence>
<protein>
    <submittedName>
        <fullName evidence="2">Uncharacterized protein</fullName>
    </submittedName>
</protein>
<feature type="region of interest" description="Disordered" evidence="1">
    <location>
        <begin position="88"/>
        <end position="123"/>
    </location>
</feature>
<comment type="caution">
    <text evidence="2">The sequence shown here is derived from an EMBL/GenBank/DDBJ whole genome shotgun (WGS) entry which is preliminary data.</text>
</comment>
<keyword evidence="3" id="KW-1185">Reference proteome</keyword>
<dbReference type="Proteomes" id="UP000052023">
    <property type="component" value="Unassembled WGS sequence"/>
</dbReference>
<evidence type="ECO:0000313" key="3">
    <source>
        <dbReference type="Proteomes" id="UP000052023"/>
    </source>
</evidence>
<evidence type="ECO:0000256" key="1">
    <source>
        <dbReference type="SAM" id="MobiDB-lite"/>
    </source>
</evidence>
<accession>A0A0R3NFI1</accession>
<sequence>MIAKSTAIEGRCGKFGGYAEKAVGLTSGGLCCVSATRLRAPQGGLTAAQTSAEGILGGSAPPKARTVEVVSRAVDLARAMRQKNQVELNSVTGAQGEAQSAAVRETEVSAATAGLERPAVAGP</sequence>
<organism evidence="2 3">
    <name type="scientific">Bradyrhizobium retamae</name>
    <dbReference type="NCBI Taxonomy" id="1300035"/>
    <lineage>
        <taxon>Bacteria</taxon>
        <taxon>Pseudomonadati</taxon>
        <taxon>Pseudomonadota</taxon>
        <taxon>Alphaproteobacteria</taxon>
        <taxon>Hyphomicrobiales</taxon>
        <taxon>Nitrobacteraceae</taxon>
        <taxon>Bradyrhizobium</taxon>
    </lineage>
</organism>
<gene>
    <name evidence="2" type="ORF">CQ13_38840</name>
</gene>
<name>A0A0R3NFI1_9BRAD</name>
<dbReference type="AlphaFoldDB" id="A0A0R3NFI1"/>
<dbReference type="RefSeq" id="WP_057842336.1">
    <property type="nucleotide sequence ID" value="NZ_LLYA01000039.1"/>
</dbReference>
<reference evidence="2 3" key="1">
    <citation type="submission" date="2014-03" db="EMBL/GenBank/DDBJ databases">
        <title>Bradyrhizobium valentinum sp. nov., isolated from effective nodules of Lupinus mariae-josephae, a lupine endemic of basic-lime soils in Eastern Spain.</title>
        <authorList>
            <person name="Duran D."/>
            <person name="Rey L."/>
            <person name="Navarro A."/>
            <person name="Busquets A."/>
            <person name="Imperial J."/>
            <person name="Ruiz-Argueso T."/>
        </authorList>
    </citation>
    <scope>NUCLEOTIDE SEQUENCE [LARGE SCALE GENOMIC DNA]</scope>
    <source>
        <strain evidence="2 3">Ro19</strain>
    </source>
</reference>
<dbReference type="EMBL" id="LLYA01000039">
    <property type="protein sequence ID" value="KRR29183.1"/>
    <property type="molecule type" value="Genomic_DNA"/>
</dbReference>